<dbReference type="AlphaFoldDB" id="A0A0A9ETS3"/>
<name>A0A0A9ETS3_ARUDO</name>
<reference evidence="2" key="1">
    <citation type="submission" date="2014-09" db="EMBL/GenBank/DDBJ databases">
        <authorList>
            <person name="Magalhaes I.L.F."/>
            <person name="Oliveira U."/>
            <person name="Santos F.R."/>
            <person name="Vidigal T.H.D.A."/>
            <person name="Brescovit A.D."/>
            <person name="Santos A.J."/>
        </authorList>
    </citation>
    <scope>NUCLEOTIDE SEQUENCE</scope>
    <source>
        <tissue evidence="2">Shoot tissue taken approximately 20 cm above the soil surface</tissue>
    </source>
</reference>
<sequence>MAMRVVTIMHHDCGTSPRHRQERKHCGLPMRNAKGKMSSRMVG</sequence>
<protein>
    <submittedName>
        <fullName evidence="2">Uncharacterized protein</fullName>
    </submittedName>
</protein>
<evidence type="ECO:0000313" key="2">
    <source>
        <dbReference type="EMBL" id="JAE02414.1"/>
    </source>
</evidence>
<feature type="region of interest" description="Disordered" evidence="1">
    <location>
        <begin position="13"/>
        <end position="43"/>
    </location>
</feature>
<organism evidence="2">
    <name type="scientific">Arundo donax</name>
    <name type="common">Giant reed</name>
    <name type="synonym">Donax arundinaceus</name>
    <dbReference type="NCBI Taxonomy" id="35708"/>
    <lineage>
        <taxon>Eukaryota</taxon>
        <taxon>Viridiplantae</taxon>
        <taxon>Streptophyta</taxon>
        <taxon>Embryophyta</taxon>
        <taxon>Tracheophyta</taxon>
        <taxon>Spermatophyta</taxon>
        <taxon>Magnoliopsida</taxon>
        <taxon>Liliopsida</taxon>
        <taxon>Poales</taxon>
        <taxon>Poaceae</taxon>
        <taxon>PACMAD clade</taxon>
        <taxon>Arundinoideae</taxon>
        <taxon>Arundineae</taxon>
        <taxon>Arundo</taxon>
    </lineage>
</organism>
<proteinExistence type="predicted"/>
<accession>A0A0A9ETS3</accession>
<dbReference type="EMBL" id="GBRH01195482">
    <property type="protein sequence ID" value="JAE02414.1"/>
    <property type="molecule type" value="Transcribed_RNA"/>
</dbReference>
<evidence type="ECO:0000256" key="1">
    <source>
        <dbReference type="SAM" id="MobiDB-lite"/>
    </source>
</evidence>
<reference evidence="2" key="2">
    <citation type="journal article" date="2015" name="Data Brief">
        <title>Shoot transcriptome of the giant reed, Arundo donax.</title>
        <authorList>
            <person name="Barrero R.A."/>
            <person name="Guerrero F.D."/>
            <person name="Moolhuijzen P."/>
            <person name="Goolsby J.A."/>
            <person name="Tidwell J."/>
            <person name="Bellgard S.E."/>
            <person name="Bellgard M.I."/>
        </authorList>
    </citation>
    <scope>NUCLEOTIDE SEQUENCE</scope>
    <source>
        <tissue evidence="2">Shoot tissue taken approximately 20 cm above the soil surface</tissue>
    </source>
</reference>